<name>A0A5M5DQ04_BACOV</name>
<dbReference type="Gene3D" id="2.60.120.260">
    <property type="entry name" value="Galactose-binding domain-like"/>
    <property type="match status" value="1"/>
</dbReference>
<proteinExistence type="predicted"/>
<organism evidence="1 2">
    <name type="scientific">Bacteroides ovatus</name>
    <dbReference type="NCBI Taxonomy" id="28116"/>
    <lineage>
        <taxon>Bacteria</taxon>
        <taxon>Pseudomonadati</taxon>
        <taxon>Bacteroidota</taxon>
        <taxon>Bacteroidia</taxon>
        <taxon>Bacteroidales</taxon>
        <taxon>Bacteroidaceae</taxon>
        <taxon>Bacteroides</taxon>
    </lineage>
</organism>
<dbReference type="Proteomes" id="UP000473905">
    <property type="component" value="Unassembled WGS sequence"/>
</dbReference>
<sequence>MIRNIFSKLLLPCSIAAVLATSCRKEYEPLDKVSDLAWYTSETINQGNSEYVVNVDTFISFIDASQGFTSHKWVIEEGSNFMIDDFDYKKPPIKNQVDPNKGLVSKNAAESIFFGTPGKTTVTLVDTFNEWATSHEKNPTQTVLEDGIWVLRKVFTVNVYAKPRPAFTVKKSDGTVLLNVLPDDVVSSDKSTWKNVEVEAGESLTFVNNTPNQEFETVEGITWSVEGSVQKTSAANEAAFTFNVPSEEGYSEHSLAARRVEKPVANVKKSIPLVIKVVKSSKPFEVDTKSGMSTVDIRTINIKISSGALASIATDEKLRSSFTVKCGSEIIPVSSVTADANGTKLKISLSAPLSEGALVKVYYDGTGGIESMDGRSLEGFEISVPNTVTSNLIPKSVSGFEVGGTTPRENGWMVDNKNTGASAVVTADPVNTTNKALKIVSGTANDKYVSFQLANLLDIDGGKFKVSLMVYTDQAINDAQIRVQKNGANPLEKISDLNVTSTGTWTKITSEFDTGTDKVTNLQLFFPAGKLPVNSKIYFDDIKLEYVN</sequence>
<protein>
    <submittedName>
        <fullName evidence="1">Uncharacterized protein</fullName>
    </submittedName>
</protein>
<comment type="caution">
    <text evidence="1">The sequence shown here is derived from an EMBL/GenBank/DDBJ whole genome shotgun (WGS) entry which is preliminary data.</text>
</comment>
<dbReference type="PROSITE" id="PS51257">
    <property type="entry name" value="PROKAR_LIPOPROTEIN"/>
    <property type="match status" value="1"/>
</dbReference>
<dbReference type="EMBL" id="VWKB01000050">
    <property type="protein sequence ID" value="KAA4089850.1"/>
    <property type="molecule type" value="Genomic_DNA"/>
</dbReference>
<dbReference type="InterPro" id="IPR008979">
    <property type="entry name" value="Galactose-bd-like_sf"/>
</dbReference>
<dbReference type="SUPFAM" id="SSF49785">
    <property type="entry name" value="Galactose-binding domain-like"/>
    <property type="match status" value="1"/>
</dbReference>
<dbReference type="AlphaFoldDB" id="A0A5M5DQ04"/>
<keyword evidence="2" id="KW-1185">Reference proteome</keyword>
<accession>A0A5M5DQ04</accession>
<evidence type="ECO:0000313" key="2">
    <source>
        <dbReference type="Proteomes" id="UP000473905"/>
    </source>
</evidence>
<evidence type="ECO:0000313" key="1">
    <source>
        <dbReference type="EMBL" id="KAA4089850.1"/>
    </source>
</evidence>
<reference evidence="1 2" key="1">
    <citation type="journal article" date="2019" name="Nat. Med.">
        <title>A library of human gut bacterial isolates paired with longitudinal multiomics data enables mechanistic microbiome research.</title>
        <authorList>
            <person name="Poyet M."/>
            <person name="Groussin M."/>
            <person name="Gibbons S.M."/>
            <person name="Avila-Pacheco J."/>
            <person name="Jiang X."/>
            <person name="Kearney S.M."/>
            <person name="Perrotta A.R."/>
            <person name="Berdy B."/>
            <person name="Zhao S."/>
            <person name="Lieberman T.D."/>
            <person name="Swanson P.K."/>
            <person name="Smith M."/>
            <person name="Roesemann S."/>
            <person name="Alexander J.E."/>
            <person name="Rich S.A."/>
            <person name="Livny J."/>
            <person name="Vlamakis H."/>
            <person name="Clish C."/>
            <person name="Bullock K."/>
            <person name="Deik A."/>
            <person name="Scott J."/>
            <person name="Pierce K.A."/>
            <person name="Xavier R.J."/>
            <person name="Alm E.J."/>
        </authorList>
    </citation>
    <scope>NUCLEOTIDE SEQUENCE [LARGE SCALE GENOMIC DNA]</scope>
    <source>
        <strain evidence="1 2">BIOML-A134</strain>
    </source>
</reference>
<gene>
    <name evidence="1" type="ORF">F3D66_26215</name>
</gene>